<name>A0ABY6GWC9_9GAMM</name>
<organism evidence="2 3">
    <name type="scientific">Endozoicomonas euniceicola</name>
    <dbReference type="NCBI Taxonomy" id="1234143"/>
    <lineage>
        <taxon>Bacteria</taxon>
        <taxon>Pseudomonadati</taxon>
        <taxon>Pseudomonadota</taxon>
        <taxon>Gammaproteobacteria</taxon>
        <taxon>Oceanospirillales</taxon>
        <taxon>Endozoicomonadaceae</taxon>
        <taxon>Endozoicomonas</taxon>
    </lineage>
</organism>
<sequence>MGSVKEPALRLVLKARDALSRPVQQSAKSLEKLSNKTRELKKQLSTLGKQDGLLSSFQKQKKAVQASGQAYKQSEQEVEQLAQ</sequence>
<gene>
    <name evidence="2" type="ORF">NX720_00120</name>
</gene>
<keyword evidence="1" id="KW-0175">Coiled coil</keyword>
<dbReference type="RefSeq" id="WP_262598677.1">
    <property type="nucleotide sequence ID" value="NZ_CP103300.1"/>
</dbReference>
<protein>
    <recommendedName>
        <fullName evidence="4">Phage tail tape measure protein</fullName>
    </recommendedName>
</protein>
<evidence type="ECO:0000256" key="1">
    <source>
        <dbReference type="SAM" id="Coils"/>
    </source>
</evidence>
<evidence type="ECO:0000313" key="3">
    <source>
        <dbReference type="Proteomes" id="UP001163255"/>
    </source>
</evidence>
<evidence type="ECO:0008006" key="4">
    <source>
        <dbReference type="Google" id="ProtNLM"/>
    </source>
</evidence>
<reference evidence="2" key="1">
    <citation type="submission" date="2022-10" db="EMBL/GenBank/DDBJ databases">
        <title>Completed Genome Sequence of two octocoral isolated bacterium, Endozoicomonas euniceicola EF212T and Endozoicomonas gorgoniicola PS125T.</title>
        <authorList>
            <person name="Chiou Y.-J."/>
            <person name="Chen Y.-H."/>
        </authorList>
    </citation>
    <scope>NUCLEOTIDE SEQUENCE</scope>
    <source>
        <strain evidence="2">EF212</strain>
    </source>
</reference>
<dbReference type="EMBL" id="CP103300">
    <property type="protein sequence ID" value="UYM16381.1"/>
    <property type="molecule type" value="Genomic_DNA"/>
</dbReference>
<dbReference type="Proteomes" id="UP001163255">
    <property type="component" value="Chromosome"/>
</dbReference>
<evidence type="ECO:0000313" key="2">
    <source>
        <dbReference type="EMBL" id="UYM16381.1"/>
    </source>
</evidence>
<proteinExistence type="predicted"/>
<keyword evidence="3" id="KW-1185">Reference proteome</keyword>
<accession>A0ABY6GWC9</accession>
<feature type="coiled-coil region" evidence="1">
    <location>
        <begin position="23"/>
        <end position="50"/>
    </location>
</feature>